<dbReference type="AlphaFoldDB" id="A0A9Q0XAL2"/>
<proteinExistence type="predicted"/>
<organism evidence="2 3">
    <name type="scientific">Phrynocephalus forsythii</name>
    <dbReference type="NCBI Taxonomy" id="171643"/>
    <lineage>
        <taxon>Eukaryota</taxon>
        <taxon>Metazoa</taxon>
        <taxon>Chordata</taxon>
        <taxon>Craniata</taxon>
        <taxon>Vertebrata</taxon>
        <taxon>Euteleostomi</taxon>
        <taxon>Lepidosauria</taxon>
        <taxon>Squamata</taxon>
        <taxon>Bifurcata</taxon>
        <taxon>Unidentata</taxon>
        <taxon>Episquamata</taxon>
        <taxon>Toxicofera</taxon>
        <taxon>Iguania</taxon>
        <taxon>Acrodonta</taxon>
        <taxon>Agamidae</taxon>
        <taxon>Agaminae</taxon>
        <taxon>Phrynocephalus</taxon>
    </lineage>
</organism>
<protein>
    <submittedName>
        <fullName evidence="2">Uncharacterized protein</fullName>
    </submittedName>
</protein>
<evidence type="ECO:0000256" key="1">
    <source>
        <dbReference type="SAM" id="MobiDB-lite"/>
    </source>
</evidence>
<sequence length="72" mass="7878">MVNLVVQASSSALLRAATLQGGRVERPESEHKVVDRRPARGWILLGLLPAQQKKDKSHPKEGSTQEPVRDGP</sequence>
<evidence type="ECO:0000313" key="2">
    <source>
        <dbReference type="EMBL" id="KAJ7308139.1"/>
    </source>
</evidence>
<evidence type="ECO:0000313" key="3">
    <source>
        <dbReference type="Proteomes" id="UP001142489"/>
    </source>
</evidence>
<comment type="caution">
    <text evidence="2">The sequence shown here is derived from an EMBL/GenBank/DDBJ whole genome shotgun (WGS) entry which is preliminary data.</text>
</comment>
<dbReference type="EMBL" id="JAPFRF010000018">
    <property type="protein sequence ID" value="KAJ7308139.1"/>
    <property type="molecule type" value="Genomic_DNA"/>
</dbReference>
<name>A0A9Q0XAL2_9SAUR</name>
<feature type="compositionally biased region" description="Basic and acidic residues" evidence="1">
    <location>
        <begin position="52"/>
        <end position="72"/>
    </location>
</feature>
<accession>A0A9Q0XAL2</accession>
<feature type="region of interest" description="Disordered" evidence="1">
    <location>
        <begin position="48"/>
        <end position="72"/>
    </location>
</feature>
<reference evidence="2" key="1">
    <citation type="journal article" date="2023" name="DNA Res.">
        <title>Chromosome-level genome assembly of Phrynocephalus forsythii using third-generation DNA sequencing and Hi-C analysis.</title>
        <authorList>
            <person name="Qi Y."/>
            <person name="Zhao W."/>
            <person name="Zhao Y."/>
            <person name="Niu C."/>
            <person name="Cao S."/>
            <person name="Zhang Y."/>
        </authorList>
    </citation>
    <scope>NUCLEOTIDE SEQUENCE</scope>
    <source>
        <tissue evidence="2">Muscle</tissue>
    </source>
</reference>
<gene>
    <name evidence="2" type="ORF">JRQ81_008652</name>
</gene>
<keyword evidence="3" id="KW-1185">Reference proteome</keyword>
<dbReference type="Proteomes" id="UP001142489">
    <property type="component" value="Unassembled WGS sequence"/>
</dbReference>